<dbReference type="InterPro" id="IPR011021">
    <property type="entry name" value="Arrestin-like_N"/>
</dbReference>
<dbReference type="Proteomes" id="UP001153620">
    <property type="component" value="Chromosome 1"/>
</dbReference>
<gene>
    <name evidence="3" type="ORF">CHIRRI_LOCUS193</name>
</gene>
<dbReference type="InterPro" id="IPR014752">
    <property type="entry name" value="Arrestin-like_C"/>
</dbReference>
<dbReference type="SUPFAM" id="SSF81296">
    <property type="entry name" value="E set domains"/>
    <property type="match status" value="1"/>
</dbReference>
<reference evidence="3" key="2">
    <citation type="submission" date="2022-10" db="EMBL/GenBank/DDBJ databases">
        <authorList>
            <consortium name="ENA_rothamsted_submissions"/>
            <consortium name="culmorum"/>
            <person name="King R."/>
        </authorList>
    </citation>
    <scope>NUCLEOTIDE SEQUENCE</scope>
</reference>
<dbReference type="EMBL" id="OU895877">
    <property type="protein sequence ID" value="CAG9797193.1"/>
    <property type="molecule type" value="Genomic_DNA"/>
</dbReference>
<dbReference type="InterPro" id="IPR014756">
    <property type="entry name" value="Ig_E-set"/>
</dbReference>
<keyword evidence="4" id="KW-1185">Reference proteome</keyword>
<accession>A0A9N9RI28</accession>
<proteinExistence type="inferred from homology"/>
<dbReference type="PANTHER" id="PTHR11188">
    <property type="entry name" value="ARRESTIN DOMAIN CONTAINING PROTEIN"/>
    <property type="match status" value="1"/>
</dbReference>
<name>A0A9N9RI28_9DIPT</name>
<dbReference type="AlphaFoldDB" id="A0A9N9RI28"/>
<organism evidence="3 4">
    <name type="scientific">Chironomus riparius</name>
    <dbReference type="NCBI Taxonomy" id="315576"/>
    <lineage>
        <taxon>Eukaryota</taxon>
        <taxon>Metazoa</taxon>
        <taxon>Ecdysozoa</taxon>
        <taxon>Arthropoda</taxon>
        <taxon>Hexapoda</taxon>
        <taxon>Insecta</taxon>
        <taxon>Pterygota</taxon>
        <taxon>Neoptera</taxon>
        <taxon>Endopterygota</taxon>
        <taxon>Diptera</taxon>
        <taxon>Nematocera</taxon>
        <taxon>Chironomoidea</taxon>
        <taxon>Chironomidae</taxon>
        <taxon>Chironominae</taxon>
        <taxon>Chironomus</taxon>
    </lineage>
</organism>
<dbReference type="Gene3D" id="2.60.40.640">
    <property type="match status" value="1"/>
</dbReference>
<dbReference type="GO" id="GO:0005737">
    <property type="term" value="C:cytoplasm"/>
    <property type="evidence" value="ECO:0007669"/>
    <property type="project" value="TreeGrafter"/>
</dbReference>
<comment type="similarity">
    <text evidence="1">Belongs to the arrestin family.</text>
</comment>
<evidence type="ECO:0000313" key="3">
    <source>
        <dbReference type="EMBL" id="CAG9797193.1"/>
    </source>
</evidence>
<dbReference type="PANTHER" id="PTHR11188:SF167">
    <property type="entry name" value="ARRESTIN C-TERMINAL-LIKE DOMAIN-CONTAINING PROTEIN-RELATED"/>
    <property type="match status" value="1"/>
</dbReference>
<dbReference type="GO" id="GO:0015031">
    <property type="term" value="P:protein transport"/>
    <property type="evidence" value="ECO:0007669"/>
    <property type="project" value="TreeGrafter"/>
</dbReference>
<evidence type="ECO:0000256" key="1">
    <source>
        <dbReference type="ARBA" id="ARBA00005298"/>
    </source>
</evidence>
<evidence type="ECO:0000259" key="2">
    <source>
        <dbReference type="Pfam" id="PF00339"/>
    </source>
</evidence>
<sequence length="121" mass="14098">MTKVNLQFEPGVDGKLIYYSGHLLKGVVELKLDHPKKFRGLHVTIFGSARAHWTKRERKYRRDFGLFGNGYRRTNDYHTVHYEGIEVYVNTRSYLFGKSGGPTFEMAPGTHRYEFNCQLPP</sequence>
<reference evidence="3" key="1">
    <citation type="submission" date="2022-01" db="EMBL/GenBank/DDBJ databases">
        <authorList>
            <person name="King R."/>
        </authorList>
    </citation>
    <scope>NUCLEOTIDE SEQUENCE</scope>
</reference>
<dbReference type="OrthoDB" id="2333384at2759"/>
<dbReference type="InterPro" id="IPR050357">
    <property type="entry name" value="Arrestin_domain-protein"/>
</dbReference>
<dbReference type="Pfam" id="PF00339">
    <property type="entry name" value="Arrestin_N"/>
    <property type="match status" value="1"/>
</dbReference>
<feature type="domain" description="Arrestin-like N-terminal" evidence="2">
    <location>
        <begin position="16"/>
        <end position="121"/>
    </location>
</feature>
<protein>
    <recommendedName>
        <fullName evidence="2">Arrestin-like N-terminal domain-containing protein</fullName>
    </recommendedName>
</protein>
<evidence type="ECO:0000313" key="4">
    <source>
        <dbReference type="Proteomes" id="UP001153620"/>
    </source>
</evidence>